<dbReference type="GO" id="GO:0008049">
    <property type="term" value="P:male courtship behavior"/>
    <property type="evidence" value="ECO:0007669"/>
    <property type="project" value="TreeGrafter"/>
</dbReference>
<feature type="transmembrane region" description="Helical" evidence="8">
    <location>
        <begin position="40"/>
        <end position="59"/>
    </location>
</feature>
<evidence type="ECO:0000256" key="7">
    <source>
        <dbReference type="ARBA" id="ARBA00023224"/>
    </source>
</evidence>
<organism evidence="9 10">
    <name type="scientific">Phlebotomus papatasi</name>
    <name type="common">Sandfly</name>
    <dbReference type="NCBI Taxonomy" id="29031"/>
    <lineage>
        <taxon>Eukaryota</taxon>
        <taxon>Metazoa</taxon>
        <taxon>Ecdysozoa</taxon>
        <taxon>Arthropoda</taxon>
        <taxon>Hexapoda</taxon>
        <taxon>Insecta</taxon>
        <taxon>Pterygota</taxon>
        <taxon>Neoptera</taxon>
        <taxon>Endopterygota</taxon>
        <taxon>Diptera</taxon>
        <taxon>Nematocera</taxon>
        <taxon>Psychodoidea</taxon>
        <taxon>Psychodidae</taxon>
        <taxon>Phlebotomus</taxon>
        <taxon>Phlebotomus</taxon>
    </lineage>
</organism>
<feature type="transmembrane region" description="Helical" evidence="8">
    <location>
        <begin position="171"/>
        <end position="199"/>
    </location>
</feature>
<name>A0A8W9BM02_PHLPP</name>
<comment type="subcellular location">
    <subcellularLocation>
        <location evidence="1 8">Cell membrane</location>
        <topology evidence="1 8">Multi-pass membrane protein</topology>
    </subcellularLocation>
</comment>
<evidence type="ECO:0000256" key="2">
    <source>
        <dbReference type="ARBA" id="ARBA00022475"/>
    </source>
</evidence>
<evidence type="ECO:0000313" key="10">
    <source>
        <dbReference type="Proteomes" id="UP000092462"/>
    </source>
</evidence>
<keyword evidence="5 8" id="KW-0472">Membrane</keyword>
<dbReference type="GO" id="GO:0043025">
    <property type="term" value="C:neuronal cell body"/>
    <property type="evidence" value="ECO:0007669"/>
    <property type="project" value="TreeGrafter"/>
</dbReference>
<dbReference type="EMBL" id="AJVK01005049">
    <property type="status" value="NOT_ANNOTATED_CDS"/>
    <property type="molecule type" value="Genomic_DNA"/>
</dbReference>
<dbReference type="InterPro" id="IPR013604">
    <property type="entry name" value="7TM_chemorcpt"/>
</dbReference>
<reference evidence="9" key="1">
    <citation type="submission" date="2022-08" db="UniProtKB">
        <authorList>
            <consortium name="EnsemblMetazoa"/>
        </authorList>
    </citation>
    <scope>IDENTIFICATION</scope>
    <source>
        <strain evidence="9">Israel</strain>
    </source>
</reference>
<dbReference type="GO" id="GO:0007635">
    <property type="term" value="P:chemosensory behavior"/>
    <property type="evidence" value="ECO:0007669"/>
    <property type="project" value="TreeGrafter"/>
</dbReference>
<evidence type="ECO:0000256" key="6">
    <source>
        <dbReference type="ARBA" id="ARBA00023170"/>
    </source>
</evidence>
<feature type="transmembrane region" description="Helical" evidence="8">
    <location>
        <begin position="7"/>
        <end position="28"/>
    </location>
</feature>
<proteinExistence type="inferred from homology"/>
<comment type="similarity">
    <text evidence="8">Belongs to the insect chemoreceptor superfamily. Gustatory receptor (GR) family.</text>
</comment>
<dbReference type="VEuPathDB" id="VectorBase:PPAPM1_005673"/>
<dbReference type="Pfam" id="PF08395">
    <property type="entry name" value="7tm_7"/>
    <property type="match status" value="1"/>
</dbReference>
<dbReference type="GO" id="GO:0030424">
    <property type="term" value="C:axon"/>
    <property type="evidence" value="ECO:0007669"/>
    <property type="project" value="TreeGrafter"/>
</dbReference>
<dbReference type="PANTHER" id="PTHR21143:SF134">
    <property type="entry name" value="GUSTATORY RECEPTOR"/>
    <property type="match status" value="1"/>
</dbReference>
<dbReference type="AlphaFoldDB" id="A0A8W9BM02"/>
<evidence type="ECO:0000256" key="3">
    <source>
        <dbReference type="ARBA" id="ARBA00022692"/>
    </source>
</evidence>
<protein>
    <recommendedName>
        <fullName evidence="8">Gustatory receptor</fullName>
    </recommendedName>
</protein>
<feature type="transmembrane region" description="Helical" evidence="8">
    <location>
        <begin position="80"/>
        <end position="103"/>
    </location>
</feature>
<dbReference type="GO" id="GO:0007165">
    <property type="term" value="P:signal transduction"/>
    <property type="evidence" value="ECO:0007669"/>
    <property type="project" value="UniProtKB-KW"/>
</dbReference>
<keyword evidence="7 8" id="KW-0807">Transducer</keyword>
<keyword evidence="10" id="KW-1185">Reference proteome</keyword>
<dbReference type="EnsemblMetazoa" id="PPAI013099-RA">
    <property type="protein sequence ID" value="PPAI013099-PA"/>
    <property type="gene ID" value="PPAI013099"/>
</dbReference>
<feature type="transmembrane region" description="Helical" evidence="8">
    <location>
        <begin position="296"/>
        <end position="318"/>
    </location>
</feature>
<keyword evidence="6 8" id="KW-0675">Receptor</keyword>
<evidence type="ECO:0000256" key="8">
    <source>
        <dbReference type="RuleBase" id="RU363108"/>
    </source>
</evidence>
<evidence type="ECO:0000256" key="5">
    <source>
        <dbReference type="ARBA" id="ARBA00023136"/>
    </source>
</evidence>
<feature type="transmembrane region" description="Helical" evidence="8">
    <location>
        <begin position="135"/>
        <end position="159"/>
    </location>
</feature>
<dbReference type="GO" id="GO:0050909">
    <property type="term" value="P:sensory perception of taste"/>
    <property type="evidence" value="ECO:0007669"/>
    <property type="project" value="InterPro"/>
</dbReference>
<feature type="transmembrane region" description="Helical" evidence="8">
    <location>
        <begin position="374"/>
        <end position="394"/>
    </location>
</feature>
<keyword evidence="3 8" id="KW-0812">Transmembrane</keyword>
<keyword evidence="4 8" id="KW-1133">Transmembrane helix</keyword>
<dbReference type="GO" id="GO:0030425">
    <property type="term" value="C:dendrite"/>
    <property type="evidence" value="ECO:0007669"/>
    <property type="project" value="TreeGrafter"/>
</dbReference>
<dbReference type="PANTHER" id="PTHR21143">
    <property type="entry name" value="INVERTEBRATE GUSTATORY RECEPTOR"/>
    <property type="match status" value="1"/>
</dbReference>
<dbReference type="Proteomes" id="UP000092462">
    <property type="component" value="Unassembled WGS sequence"/>
</dbReference>
<evidence type="ECO:0000313" key="9">
    <source>
        <dbReference type="EnsemblMetazoa" id="PPAI013099-PA"/>
    </source>
</evidence>
<sequence length="397" mass="46008">MSVKEELNFHLFALISYYTNKVFGIFPFSYNYSARSFQKSIFSVLYSLSVVIFMSYFYPMYCVSFYFQMLNRNFRGTLETYVGIIQSTFEFVVLILTNCVYLYHKNDIVDYLNLKISYGEKIVKLSQKCDGKINFLTMILISILTFIVKLIMDTLLIIFQPIMQETDKKMLFAIYLIPNTVTTLIGCTFCLEVISLQFFAYQINSSLLKIAHCISGLSNINSNAKKMIFCCHLSDKVDELLILHSELNDILLKFNNHQNPVLILYHFNKFVEITIPLFFEYSVLTGSSETTPTLDMYASATLINLIGFFELAITAVFCDKLIKEMERTGRILHEFPVQNADDRLKESINKFSLQILQEKRPIIVCGMYRVDNSLLYIMTSSITSYLILLIQFHIEGI</sequence>
<evidence type="ECO:0000256" key="1">
    <source>
        <dbReference type="ARBA" id="ARBA00004651"/>
    </source>
</evidence>
<comment type="function">
    <text evidence="8">Gustatory receptor which mediates acceptance or avoidance behavior, depending on its substrates.</text>
</comment>
<dbReference type="GO" id="GO:0005886">
    <property type="term" value="C:plasma membrane"/>
    <property type="evidence" value="ECO:0007669"/>
    <property type="project" value="UniProtKB-SubCell"/>
</dbReference>
<accession>A0A8W9BM02</accession>
<evidence type="ECO:0000256" key="4">
    <source>
        <dbReference type="ARBA" id="ARBA00022989"/>
    </source>
</evidence>
<keyword evidence="2 8" id="KW-1003">Cell membrane</keyword>